<evidence type="ECO:0000256" key="5">
    <source>
        <dbReference type="ARBA" id="ARBA00022692"/>
    </source>
</evidence>
<evidence type="ECO:0000259" key="10">
    <source>
        <dbReference type="Pfam" id="PF04535"/>
    </source>
</evidence>
<keyword evidence="6 8" id="KW-1133">Transmembrane helix</keyword>
<keyword evidence="12" id="KW-1185">Reference proteome</keyword>
<keyword evidence="5 8" id="KW-0812">Transmembrane</keyword>
<comment type="similarity">
    <text evidence="2 8">Belongs to the Casparian strip membrane proteins (CASP) family.</text>
</comment>
<keyword evidence="7 8" id="KW-0472">Membrane</keyword>
<dbReference type="NCBIfam" id="TIGR01569">
    <property type="entry name" value="A_tha_TIGR01569"/>
    <property type="match status" value="1"/>
</dbReference>
<dbReference type="InterPro" id="IPR006702">
    <property type="entry name" value="CASP_dom"/>
</dbReference>
<reference evidence="11" key="1">
    <citation type="submission" date="2024-10" db="EMBL/GenBank/DDBJ databases">
        <authorList>
            <person name="Ryan C."/>
        </authorList>
    </citation>
    <scope>NUCLEOTIDE SEQUENCE [LARGE SCALE GENOMIC DNA]</scope>
</reference>
<protein>
    <recommendedName>
        <fullName evidence="8">CASP-like protein</fullName>
    </recommendedName>
</protein>
<evidence type="ECO:0000256" key="8">
    <source>
        <dbReference type="RuleBase" id="RU361233"/>
    </source>
</evidence>
<feature type="domain" description="Casparian strip membrane protein" evidence="10">
    <location>
        <begin position="122"/>
        <end position="270"/>
    </location>
</feature>
<proteinExistence type="inferred from homology"/>
<evidence type="ECO:0000256" key="9">
    <source>
        <dbReference type="SAM" id="MobiDB-lite"/>
    </source>
</evidence>
<evidence type="ECO:0000256" key="3">
    <source>
        <dbReference type="ARBA" id="ARBA00011489"/>
    </source>
</evidence>
<dbReference type="PANTHER" id="PTHR36488:SF11">
    <property type="entry name" value="CASP-LIKE PROTEIN"/>
    <property type="match status" value="1"/>
</dbReference>
<dbReference type="InterPro" id="IPR044173">
    <property type="entry name" value="CASPL"/>
</dbReference>
<dbReference type="InterPro" id="IPR006459">
    <property type="entry name" value="CASP/CASPL"/>
</dbReference>
<evidence type="ECO:0000313" key="11">
    <source>
        <dbReference type="EMBL" id="CAL5009371.1"/>
    </source>
</evidence>
<feature type="transmembrane region" description="Helical" evidence="8">
    <location>
        <begin position="261"/>
        <end position="283"/>
    </location>
</feature>
<comment type="subunit">
    <text evidence="3 8">Homodimer and heterodimers.</text>
</comment>
<dbReference type="GO" id="GO:0005886">
    <property type="term" value="C:plasma membrane"/>
    <property type="evidence" value="ECO:0007669"/>
    <property type="project" value="UniProtKB-SubCell"/>
</dbReference>
<feature type="compositionally biased region" description="Basic residues" evidence="9">
    <location>
        <begin position="35"/>
        <end position="45"/>
    </location>
</feature>
<evidence type="ECO:0000256" key="1">
    <source>
        <dbReference type="ARBA" id="ARBA00004651"/>
    </source>
</evidence>
<sequence>MRRRSSSAPNNSLVYAGINLLFPMVCLRPIQHSTAQHRQRARSKIQQKQLSKAKEKMSEPATVIHMDDGKAPAAAAAAAASSSYATAPTTTAAAAGTSSGSNNKGRRGLPLLLRSGADGFRRCLAVIDFVLRVAALGPTLAAAISTGTADERLSVFTQFLQFHARFDDFTAFTFFVVANAVAAGYLVLSLPFSAVCILRPSKATGARLFLLLCDVVVMCLLTAAGAAAAAIVYVAHWGSRRANWVPICMQFHGFCQRTSGAVVATFLAVLVLVVLIFMGAGAIRRRRH</sequence>
<evidence type="ECO:0000256" key="2">
    <source>
        <dbReference type="ARBA" id="ARBA00007651"/>
    </source>
</evidence>
<dbReference type="EMBL" id="OZ075138">
    <property type="protein sequence ID" value="CAL5009371.1"/>
    <property type="molecule type" value="Genomic_DNA"/>
</dbReference>
<evidence type="ECO:0000256" key="7">
    <source>
        <dbReference type="ARBA" id="ARBA00023136"/>
    </source>
</evidence>
<comment type="subcellular location">
    <subcellularLocation>
        <location evidence="1 8">Cell membrane</location>
        <topology evidence="1 8">Multi-pass membrane protein</topology>
    </subcellularLocation>
</comment>
<keyword evidence="4 8" id="KW-1003">Cell membrane</keyword>
<feature type="transmembrane region" description="Helical" evidence="8">
    <location>
        <begin position="209"/>
        <end position="235"/>
    </location>
</feature>
<feature type="transmembrane region" description="Helical" evidence="8">
    <location>
        <begin position="129"/>
        <end position="149"/>
    </location>
</feature>
<dbReference type="Proteomes" id="UP001497457">
    <property type="component" value="Chromosome 28b"/>
</dbReference>
<evidence type="ECO:0000256" key="4">
    <source>
        <dbReference type="ARBA" id="ARBA00022475"/>
    </source>
</evidence>
<name>A0ABC9BXY0_9POAL</name>
<dbReference type="AlphaFoldDB" id="A0ABC9BXY0"/>
<gene>
    <name evidence="11" type="ORF">URODEC1_LOCUS69448</name>
</gene>
<evidence type="ECO:0000256" key="6">
    <source>
        <dbReference type="ARBA" id="ARBA00022989"/>
    </source>
</evidence>
<organism evidence="11 12">
    <name type="scientific">Urochloa decumbens</name>
    <dbReference type="NCBI Taxonomy" id="240449"/>
    <lineage>
        <taxon>Eukaryota</taxon>
        <taxon>Viridiplantae</taxon>
        <taxon>Streptophyta</taxon>
        <taxon>Embryophyta</taxon>
        <taxon>Tracheophyta</taxon>
        <taxon>Spermatophyta</taxon>
        <taxon>Magnoliopsida</taxon>
        <taxon>Liliopsida</taxon>
        <taxon>Poales</taxon>
        <taxon>Poaceae</taxon>
        <taxon>PACMAD clade</taxon>
        <taxon>Panicoideae</taxon>
        <taxon>Panicodae</taxon>
        <taxon>Paniceae</taxon>
        <taxon>Melinidinae</taxon>
        <taxon>Urochloa</taxon>
    </lineage>
</organism>
<dbReference type="PANTHER" id="PTHR36488">
    <property type="entry name" value="CASP-LIKE PROTEIN 1U1"/>
    <property type="match status" value="1"/>
</dbReference>
<dbReference type="Pfam" id="PF04535">
    <property type="entry name" value="CASP_dom"/>
    <property type="match status" value="1"/>
</dbReference>
<accession>A0ABC9BXY0</accession>
<feature type="region of interest" description="Disordered" evidence="9">
    <location>
        <begin position="33"/>
        <end position="58"/>
    </location>
</feature>
<evidence type="ECO:0000313" key="12">
    <source>
        <dbReference type="Proteomes" id="UP001497457"/>
    </source>
</evidence>
<feature type="transmembrane region" description="Helical" evidence="8">
    <location>
        <begin position="169"/>
        <end position="197"/>
    </location>
</feature>